<dbReference type="InterPro" id="IPR001900">
    <property type="entry name" value="RNase_II/R"/>
</dbReference>
<dbReference type="CDD" id="cd04471">
    <property type="entry name" value="S1_RNase_R"/>
    <property type="match status" value="1"/>
</dbReference>
<reference evidence="11 12" key="1">
    <citation type="journal article" date="2011" name="J. Bacteriol.">
        <title>Genome sequence of Taylorella equigenitalis MCE9, the causative agent of contagious equine metritis.</title>
        <authorList>
            <person name="Hebert L."/>
            <person name="Moumen B."/>
            <person name="Duquesne F."/>
            <person name="Breuil M.F."/>
            <person name="Laugier C."/>
            <person name="Batto J.M."/>
            <person name="Renault P."/>
            <person name="Petry S."/>
        </authorList>
    </citation>
    <scope>NUCLEOTIDE SEQUENCE [LARGE SCALE GENOMIC DNA]</scope>
    <source>
        <strain evidence="11 12">MCE9</strain>
    </source>
</reference>
<evidence type="ECO:0000256" key="3">
    <source>
        <dbReference type="ARBA" id="ARBA00022490"/>
    </source>
</evidence>
<keyword evidence="5 8" id="KW-0378">Hydrolase</keyword>
<dbReference type="PROSITE" id="PS50126">
    <property type="entry name" value="S1"/>
    <property type="match status" value="1"/>
</dbReference>
<dbReference type="GO" id="GO:0003723">
    <property type="term" value="F:RNA binding"/>
    <property type="evidence" value="ECO:0007669"/>
    <property type="project" value="UniProtKB-UniRule"/>
</dbReference>
<dbReference type="InterPro" id="IPR011129">
    <property type="entry name" value="CSD"/>
</dbReference>
<keyword evidence="6 8" id="KW-0269">Exonuclease</keyword>
<proteinExistence type="inferred from homology"/>
<evidence type="ECO:0000256" key="8">
    <source>
        <dbReference type="HAMAP-Rule" id="MF_01895"/>
    </source>
</evidence>
<evidence type="ECO:0000256" key="4">
    <source>
        <dbReference type="ARBA" id="ARBA00022722"/>
    </source>
</evidence>
<dbReference type="SUPFAM" id="SSF50249">
    <property type="entry name" value="Nucleic acid-binding proteins"/>
    <property type="match status" value="4"/>
</dbReference>
<feature type="region of interest" description="Disordered" evidence="9">
    <location>
        <begin position="776"/>
        <end position="823"/>
    </location>
</feature>
<evidence type="ECO:0000256" key="2">
    <source>
        <dbReference type="ARBA" id="ARBA00004496"/>
    </source>
</evidence>
<dbReference type="SMART" id="SM00316">
    <property type="entry name" value="S1"/>
    <property type="match status" value="2"/>
</dbReference>
<evidence type="ECO:0000313" key="12">
    <source>
        <dbReference type="Proteomes" id="UP000007472"/>
    </source>
</evidence>
<comment type="subcellular location">
    <subcellularLocation>
        <location evidence="2 8">Cytoplasm</location>
    </subcellularLocation>
</comment>
<evidence type="ECO:0000256" key="1">
    <source>
        <dbReference type="ARBA" id="ARBA00001849"/>
    </source>
</evidence>
<dbReference type="InterPro" id="IPR013223">
    <property type="entry name" value="RNase_B_OB_dom"/>
</dbReference>
<dbReference type="PROSITE" id="PS01175">
    <property type="entry name" value="RIBONUCLEASE_II"/>
    <property type="match status" value="1"/>
</dbReference>
<accession>A0A654KIJ1</accession>
<feature type="compositionally biased region" description="Basic residues" evidence="9">
    <location>
        <begin position="812"/>
        <end position="823"/>
    </location>
</feature>
<dbReference type="NCBIfam" id="TIGR00358">
    <property type="entry name" value="3_prime_RNase"/>
    <property type="match status" value="1"/>
</dbReference>
<dbReference type="HAMAP" id="MF_01895">
    <property type="entry name" value="RNase_R"/>
    <property type="match status" value="1"/>
</dbReference>
<keyword evidence="7 8" id="KW-0694">RNA-binding</keyword>
<dbReference type="Gene3D" id="2.40.50.140">
    <property type="entry name" value="Nucleic acid-binding proteins"/>
    <property type="match status" value="2"/>
</dbReference>
<dbReference type="SMART" id="SM00955">
    <property type="entry name" value="RNB"/>
    <property type="match status" value="1"/>
</dbReference>
<dbReference type="NCBIfam" id="TIGR02063">
    <property type="entry name" value="RNase_R"/>
    <property type="match status" value="1"/>
</dbReference>
<evidence type="ECO:0000256" key="9">
    <source>
        <dbReference type="SAM" id="MobiDB-lite"/>
    </source>
</evidence>
<evidence type="ECO:0000256" key="6">
    <source>
        <dbReference type="ARBA" id="ARBA00022839"/>
    </source>
</evidence>
<dbReference type="InterPro" id="IPR004476">
    <property type="entry name" value="RNase_II/RNase_R"/>
</dbReference>
<evidence type="ECO:0000256" key="7">
    <source>
        <dbReference type="ARBA" id="ARBA00022884"/>
    </source>
</evidence>
<feature type="domain" description="S1 motif" evidence="10">
    <location>
        <begin position="671"/>
        <end position="753"/>
    </location>
</feature>
<dbReference type="EMBL" id="CP002456">
    <property type="protein sequence ID" value="ADU92271.1"/>
    <property type="molecule type" value="Genomic_DNA"/>
</dbReference>
<keyword evidence="4 8" id="KW-0540">Nuclease</keyword>
<dbReference type="KEGG" id="teq:TEQUI_1356"/>
<evidence type="ECO:0000256" key="5">
    <source>
        <dbReference type="ARBA" id="ARBA00022801"/>
    </source>
</evidence>
<keyword evidence="3 8" id="KW-0963">Cytoplasm</keyword>
<dbReference type="InterPro" id="IPR040476">
    <property type="entry name" value="CSD2"/>
</dbReference>
<protein>
    <recommendedName>
        <fullName evidence="8">Ribonuclease R</fullName>
        <shortName evidence="8">RNase R</shortName>
        <ecNumber evidence="8">3.1.13.1</ecNumber>
    </recommendedName>
</protein>
<dbReference type="PANTHER" id="PTHR23355">
    <property type="entry name" value="RIBONUCLEASE"/>
    <property type="match status" value="1"/>
</dbReference>
<dbReference type="GO" id="GO:0008859">
    <property type="term" value="F:exoribonuclease II activity"/>
    <property type="evidence" value="ECO:0007669"/>
    <property type="project" value="UniProtKB-UniRule"/>
</dbReference>
<name>A0A654KIJ1_TAYEM</name>
<dbReference type="Pfam" id="PF08206">
    <property type="entry name" value="OB_RNB"/>
    <property type="match status" value="1"/>
</dbReference>
<dbReference type="Pfam" id="PF00773">
    <property type="entry name" value="RNB"/>
    <property type="match status" value="1"/>
</dbReference>
<comment type="function">
    <text evidence="8">3'-5' exoribonuclease that releases 5'-nucleoside monophosphates and is involved in maturation of structured RNAs.</text>
</comment>
<feature type="compositionally biased region" description="Basic and acidic residues" evidence="9">
    <location>
        <begin position="802"/>
        <end position="811"/>
    </location>
</feature>
<dbReference type="Proteomes" id="UP000007472">
    <property type="component" value="Chromosome"/>
</dbReference>
<dbReference type="InterPro" id="IPR012340">
    <property type="entry name" value="NA-bd_OB-fold"/>
</dbReference>
<comment type="similarity">
    <text evidence="8">Belongs to the RNR ribonuclease family. RNase R subfamily.</text>
</comment>
<dbReference type="GO" id="GO:0005829">
    <property type="term" value="C:cytosol"/>
    <property type="evidence" value="ECO:0007669"/>
    <property type="project" value="UniProtKB-ARBA"/>
</dbReference>
<sequence>MVSKKKISTPLDVPNSLALESGIQFDPDVPSREDILKFMREHKKQIGLDALSRHFNLTRESAIQGLAKRLSAMLRDTQLISVRQGYKINDNLDDLITGTVQGHRDGYGFLISDDSEEDIYLPEREMLKVLHGDIVTVRVVGDNRGRPEGAIFEVLERGTTKLVGRILHEQGQWVVVPEDTRIKHDIIIPNSDISKAKHGNVVVTEIVRQPTRYSQPLGKVIEVLGDIDDPGMEIEIAIRKFDVPVLFSDATQKLAKTFPKELRLSDYKDRVDLRDVPFITIDGEDARDFDDAVYAELVNIGSEKRKRMAWRLLVAIADVSHYVKPEDALDKDAQERGTSVYFPRRVIPMLPEVLSNGLCSLNPNVDRLVLVCDMIISESGAKAGEISAYQFYNAVIHSHARTTYTQVWDMIQNESGPNSQKFKHVRPHILDLYQLFNTLYKQRQDRGAIDFDTIETKIISNEMGKIEQIVPFIRNNAHKLIEECMLAANTCAADFIIAKKQQALFRIHEGPTTEKLQSLRDFLKNIGLTLEGGAEPESKHYAKMIELAKARPDFQVIQTLALRSMQQAIYSPDNVGHFGLAYDAYTHFTSPIRRYPDLLVHRVIKGILSKQKYSPKIEGYERVKGEPIKAYEHGVWERLGIQMSAMERRADEASKDVESWLKCWFIRERTGEIFSGKVSSVTSFGLFVTLDTLYVDGLIHISELGADFFQFNESTHELIGERTGKRYKLGDTVHVQVASVNLEARKIDFLPVKGLSYSNVQKELMGMEEGIATQKSFRKKAAKTKPQELKGMTSQQRRAKLKREQREEFKKTNSKKSSRKRKR</sequence>
<gene>
    <name evidence="8" type="primary">rnr</name>
    <name evidence="11" type="ordered locus">TEQUI_1356</name>
</gene>
<dbReference type="GO" id="GO:0006402">
    <property type="term" value="P:mRNA catabolic process"/>
    <property type="evidence" value="ECO:0007669"/>
    <property type="project" value="TreeGrafter"/>
</dbReference>
<dbReference type="PANTHER" id="PTHR23355:SF9">
    <property type="entry name" value="DIS3-LIKE EXONUCLEASE 2"/>
    <property type="match status" value="1"/>
</dbReference>
<dbReference type="InterPro" id="IPR022966">
    <property type="entry name" value="RNase_II/R_CS"/>
</dbReference>
<dbReference type="EC" id="3.1.13.1" evidence="8"/>
<dbReference type="Pfam" id="PF17876">
    <property type="entry name" value="CSD2"/>
    <property type="match status" value="1"/>
</dbReference>
<dbReference type="AlphaFoldDB" id="A0A654KIJ1"/>
<comment type="catalytic activity">
    <reaction evidence="1 8">
        <text>Exonucleolytic cleavage in the 3'- to 5'-direction to yield nucleoside 5'-phosphates.</text>
        <dbReference type="EC" id="3.1.13.1"/>
    </reaction>
</comment>
<dbReference type="InterPro" id="IPR003029">
    <property type="entry name" value="S1_domain"/>
</dbReference>
<dbReference type="Pfam" id="PF00575">
    <property type="entry name" value="S1"/>
    <property type="match status" value="1"/>
</dbReference>
<dbReference type="InterPro" id="IPR050180">
    <property type="entry name" value="RNR_Ribonuclease"/>
</dbReference>
<dbReference type="InterPro" id="IPR011805">
    <property type="entry name" value="RNase_R"/>
</dbReference>
<evidence type="ECO:0000313" key="11">
    <source>
        <dbReference type="EMBL" id="ADU92271.1"/>
    </source>
</evidence>
<evidence type="ECO:0000259" key="10">
    <source>
        <dbReference type="PROSITE" id="PS50126"/>
    </source>
</evidence>
<dbReference type="SMART" id="SM00357">
    <property type="entry name" value="CSP"/>
    <property type="match status" value="1"/>
</dbReference>
<organism evidence="11 12">
    <name type="scientific">Taylorella equigenitalis (strain MCE9)</name>
    <dbReference type="NCBI Taxonomy" id="937774"/>
    <lineage>
        <taxon>Bacteria</taxon>
        <taxon>Pseudomonadati</taxon>
        <taxon>Pseudomonadota</taxon>
        <taxon>Betaproteobacteria</taxon>
        <taxon>Burkholderiales</taxon>
        <taxon>Alcaligenaceae</taxon>
        <taxon>Taylorella</taxon>
    </lineage>
</organism>